<dbReference type="InterPro" id="IPR053162">
    <property type="entry name" value="DnaD"/>
</dbReference>
<dbReference type="Proteomes" id="UP000010847">
    <property type="component" value="Chromosome"/>
</dbReference>
<protein>
    <recommendedName>
        <fullName evidence="3">DnaB/C C-terminal domain-containing protein</fullName>
    </recommendedName>
</protein>
<dbReference type="SUPFAM" id="SSF158499">
    <property type="entry name" value="DnaD domain-like"/>
    <property type="match status" value="1"/>
</dbReference>
<gene>
    <name evidence="4" type="ORF">DESME_09730</name>
</gene>
<feature type="compositionally biased region" description="Polar residues" evidence="2">
    <location>
        <begin position="190"/>
        <end position="223"/>
    </location>
</feature>
<evidence type="ECO:0000256" key="1">
    <source>
        <dbReference type="ARBA" id="ARBA00093462"/>
    </source>
</evidence>
<dbReference type="EMBL" id="CP007032">
    <property type="protein sequence ID" value="AHF08619.1"/>
    <property type="molecule type" value="Genomic_DNA"/>
</dbReference>
<evidence type="ECO:0000313" key="4">
    <source>
        <dbReference type="EMBL" id="AHF08619.1"/>
    </source>
</evidence>
<dbReference type="Pfam" id="PF07261">
    <property type="entry name" value="DnaB_2"/>
    <property type="match status" value="1"/>
</dbReference>
<dbReference type="NCBIfam" id="TIGR01446">
    <property type="entry name" value="DnaD_dom"/>
    <property type="match status" value="1"/>
</dbReference>
<dbReference type="InterPro" id="IPR034829">
    <property type="entry name" value="DnaD-like_sf"/>
</dbReference>
<sequence>MAGWIKLWRKLIDNGHLKMPGTAFKLWIYCLLEAAPYPDLKRNLAIGELWLSYQSIRENLGEVDKKVSNSTVSAALKYLEQHGYLTLQSQRFKGIKAKVVNWSEYQALTYASSELTTTQEATETSSPLPPPPVDDCTVKNRLTPPARAENETEQKRSTPFPRTKIHEIRNQPTPLTGVDTSSSSRRTSTPTVAHNSSQSSRPTTPTGVVSNPQPYNTKASSTDKNSINNDKENNIKNINVVVKVAADFANEFGRPLSPNEIKQLVYWQKSFSEDLIKEALSLASLQDKHTLAYVGGILKNWSRSGLTSIEEVKREQAKPRSKRSPEGRKRNVQAKPGYHPDEVDWANEPNTL</sequence>
<dbReference type="RefSeq" id="WP_006716204.1">
    <property type="nucleotide sequence ID" value="NZ_CP007032.1"/>
</dbReference>
<reference evidence="4 5" key="1">
    <citation type="submission" date="2013-12" db="EMBL/GenBank/DDBJ databases">
        <authorList>
            <consortium name="DOE Joint Genome Institute"/>
            <person name="Smidt H."/>
            <person name="Huntemann M."/>
            <person name="Han J."/>
            <person name="Chen A."/>
            <person name="Kyrpides N."/>
            <person name="Mavromatis K."/>
            <person name="Markowitz V."/>
            <person name="Palaniappan K."/>
            <person name="Ivanova N."/>
            <person name="Schaumberg A."/>
            <person name="Pati A."/>
            <person name="Liolios K."/>
            <person name="Nordberg H.P."/>
            <person name="Cantor M.N."/>
            <person name="Hua S.X."/>
            <person name="Woyke T."/>
        </authorList>
    </citation>
    <scope>NUCLEOTIDE SEQUENCE [LARGE SCALE GENOMIC DNA]</scope>
    <source>
        <strain evidence="5">DSM 15288</strain>
    </source>
</reference>
<dbReference type="AlphaFoldDB" id="W0EHD1"/>
<feature type="domain" description="DnaB/C C-terminal" evidence="3">
    <location>
        <begin position="247"/>
        <end position="315"/>
    </location>
</feature>
<dbReference type="HOGENOM" id="CLU_786927_0_0_9"/>
<dbReference type="OrthoDB" id="7365718at2"/>
<dbReference type="PANTHER" id="PTHR37293:SF6">
    <property type="entry name" value="DNA REPLICATION PROTEIN DNAD"/>
    <property type="match status" value="1"/>
</dbReference>
<dbReference type="InterPro" id="IPR006343">
    <property type="entry name" value="DnaB/C_C"/>
</dbReference>
<comment type="similarity">
    <text evidence="1">Belongs to the DnaB/DnaD family.</text>
</comment>
<name>W0EHD1_9FIRM</name>
<accession>W0EHD1</accession>
<evidence type="ECO:0000259" key="3">
    <source>
        <dbReference type="Pfam" id="PF07261"/>
    </source>
</evidence>
<dbReference type="STRING" id="871968.DESME_09730"/>
<evidence type="ECO:0000256" key="2">
    <source>
        <dbReference type="SAM" id="MobiDB-lite"/>
    </source>
</evidence>
<dbReference type="eggNOG" id="COG3935">
    <property type="taxonomic scope" value="Bacteria"/>
</dbReference>
<dbReference type="KEGG" id="dmt:DESME_09730"/>
<feature type="compositionally biased region" description="Basic and acidic residues" evidence="2">
    <location>
        <begin position="311"/>
        <end position="329"/>
    </location>
</feature>
<feature type="region of interest" description="Disordered" evidence="2">
    <location>
        <begin position="118"/>
        <end position="231"/>
    </location>
</feature>
<feature type="compositionally biased region" description="Low complexity" evidence="2">
    <location>
        <begin position="180"/>
        <end position="189"/>
    </location>
</feature>
<dbReference type="PANTHER" id="PTHR37293">
    <property type="entry name" value="PHAGE REPLICATION PROTEIN-RELATED"/>
    <property type="match status" value="1"/>
</dbReference>
<dbReference type="Gene3D" id="1.10.10.630">
    <property type="entry name" value="DnaD domain-like"/>
    <property type="match status" value="1"/>
</dbReference>
<feature type="region of interest" description="Disordered" evidence="2">
    <location>
        <begin position="311"/>
        <end position="352"/>
    </location>
</feature>
<evidence type="ECO:0000313" key="5">
    <source>
        <dbReference type="Proteomes" id="UP000010847"/>
    </source>
</evidence>
<proteinExistence type="inferred from homology"/>
<keyword evidence="5" id="KW-1185">Reference proteome</keyword>
<organism evidence="4 5">
    <name type="scientific">Desulfitobacterium metallireducens DSM 15288</name>
    <dbReference type="NCBI Taxonomy" id="871968"/>
    <lineage>
        <taxon>Bacteria</taxon>
        <taxon>Bacillati</taxon>
        <taxon>Bacillota</taxon>
        <taxon>Clostridia</taxon>
        <taxon>Eubacteriales</taxon>
        <taxon>Desulfitobacteriaceae</taxon>
        <taxon>Desulfitobacterium</taxon>
    </lineage>
</organism>